<dbReference type="CDD" id="cd04190">
    <property type="entry name" value="Chitin_synth_C"/>
    <property type="match status" value="1"/>
</dbReference>
<keyword evidence="8 10" id="KW-0472">Membrane</keyword>
<protein>
    <recommendedName>
        <fullName evidence="2 10">Chitin synthase</fullName>
        <ecNumber evidence="2 10">2.4.1.16</ecNumber>
    </recommendedName>
</protein>
<keyword evidence="6 10" id="KW-0812">Transmembrane</keyword>
<organism evidence="13 14">
    <name type="scientific">Ogataea haglerorum</name>
    <dbReference type="NCBI Taxonomy" id="1937702"/>
    <lineage>
        <taxon>Eukaryota</taxon>
        <taxon>Fungi</taxon>
        <taxon>Dikarya</taxon>
        <taxon>Ascomycota</taxon>
        <taxon>Saccharomycotina</taxon>
        <taxon>Pichiomycetes</taxon>
        <taxon>Pichiales</taxon>
        <taxon>Pichiaceae</taxon>
        <taxon>Ogataea</taxon>
    </lineage>
</organism>
<dbReference type="Proteomes" id="UP000738402">
    <property type="component" value="Unassembled WGS sequence"/>
</dbReference>
<dbReference type="GO" id="GO:0071555">
    <property type="term" value="P:cell wall organization"/>
    <property type="evidence" value="ECO:0007669"/>
    <property type="project" value="UniProtKB-KW"/>
</dbReference>
<dbReference type="InterPro" id="IPR013616">
    <property type="entry name" value="Chitin_synth_N"/>
</dbReference>
<feature type="domain" description="Chitin synthase N-terminal" evidence="12">
    <location>
        <begin position="158"/>
        <end position="235"/>
    </location>
</feature>
<evidence type="ECO:0000313" key="14">
    <source>
        <dbReference type="Proteomes" id="UP000738402"/>
    </source>
</evidence>
<evidence type="ECO:0000256" key="8">
    <source>
        <dbReference type="ARBA" id="ARBA00023136"/>
    </source>
</evidence>
<evidence type="ECO:0000256" key="2">
    <source>
        <dbReference type="ARBA" id="ARBA00012543"/>
    </source>
</evidence>
<dbReference type="AlphaFoldDB" id="A0AAN6I016"/>
<sequence>MDQNDNPFRLDDDDSAEEQSFQNNPFEQMVDNDVHQASNHAQRGSFDLNDYQDSYNETDPSPARHSILRPPSNVYDATQSSLSSGSSFLGSEKLSSTSYTRPVIYQPPVPPLPYQQGYPVFQSFTRDGDEPMIEDLLFDKTENDAIEPFNVATSGDTKVQLLDDKHYSFDFPVPKQLVARIPFEDAKNLTEFTYLRYHAITADPKDFTSGDPEKRRDIVNYPLRPNVYGVRRETELMIVCTMYNEDEVLLGRTLKGVFKNIKTMYNLKEKSTNEHPFGKNAWKKIVVVIVSDGRSKIHERSKALLTLLGCYQEGVIQEKVNGEDVNAHLFEYTTTFGIGQFDYHRGDQGKGFTVPLVTEQTVPVQMMFLLKEQNKQKINSHRWAFNFLCPNLNPKIVCLLDVGTEPGPDSIYKLWQAFKDPQVGGACGEIRAMLGKKTSPNDEGSVVEKLGRWVVRTFSDLKCVVLNPLTAAQNFEYKLSNILDKPMESAFGFVTVLPGAFSAYRYDALQGDPLQAYFHGEDMKTNTEKPAGTLESNMYLAEDRILCFELVAKKGASYVLRYVHDAFGVTDVPGNISEFINQRRRWLNGSFFAALYSVMHFYRIGRSNHTLRRKLVLLVEVVYQTVNIGLSWLSISFYFLVFRILTLGLTDTSVGFKAGNILAVVFLWLYIAALTLTFIISFGNKPKDAKRLYQLAFLLFSIVMAYMIFCVIMLTISSVHAIQKEIAASTKSKVLAYLENSKFRDLTVALSSTYALYILGSLLFFEFFHLFGCSLQYIILSPAYINVLTVFAFCNIHDISWGTKGALKVEEVSKKEANKSESSNELILSEALQDPDELYLLANNNISRPEAVQKESTLKTSERNYALGRTYTVLAWLASNFIVLVLVLRTGGLDDYKDHKNHKGASTSTTTTSKMKRSVDSKSSNRFMTFVLWCVFCLALFRFLGLVVYRLDTFFRKRRYHKHPVI</sequence>
<accession>A0AAN6I016</accession>
<dbReference type="EMBL" id="JAHLUH010000011">
    <property type="protein sequence ID" value="KAG7725793.1"/>
    <property type="molecule type" value="Genomic_DNA"/>
</dbReference>
<comment type="catalytic activity">
    <reaction evidence="10">
        <text>[(1-&gt;4)-N-acetyl-beta-D-glucosaminyl](n) + UDP-N-acetyl-alpha-D-glucosamine = [(1-&gt;4)-N-acetyl-beta-D-glucosaminyl](n+1) + UDP + H(+)</text>
        <dbReference type="Rhea" id="RHEA:16637"/>
        <dbReference type="Rhea" id="RHEA-COMP:9593"/>
        <dbReference type="Rhea" id="RHEA-COMP:9595"/>
        <dbReference type="ChEBI" id="CHEBI:15378"/>
        <dbReference type="ChEBI" id="CHEBI:17029"/>
        <dbReference type="ChEBI" id="CHEBI:57705"/>
        <dbReference type="ChEBI" id="CHEBI:58223"/>
        <dbReference type="EC" id="2.4.1.16"/>
    </reaction>
</comment>
<keyword evidence="7 10" id="KW-1133">Transmembrane helix</keyword>
<keyword evidence="5 10" id="KW-0808">Transferase</keyword>
<feature type="region of interest" description="Disordered" evidence="11">
    <location>
        <begin position="1"/>
        <end position="91"/>
    </location>
</feature>
<comment type="similarity">
    <text evidence="10">Belongs to the chitin synthase family.</text>
</comment>
<dbReference type="GO" id="GO:0005886">
    <property type="term" value="C:plasma membrane"/>
    <property type="evidence" value="ECO:0007669"/>
    <property type="project" value="UniProtKB-SubCell"/>
</dbReference>
<comment type="subcellular location">
    <subcellularLocation>
        <location evidence="1 10">Cell membrane</location>
        <topology evidence="1 10">Multi-pass membrane protein</topology>
    </subcellularLocation>
</comment>
<gene>
    <name evidence="13" type="ORF">KL933_003841</name>
</gene>
<dbReference type="GO" id="GO:0004100">
    <property type="term" value="F:chitin synthase activity"/>
    <property type="evidence" value="ECO:0007669"/>
    <property type="project" value="UniProtKB-UniRule"/>
</dbReference>
<dbReference type="PANTHER" id="PTHR22914">
    <property type="entry name" value="CHITIN SYNTHASE"/>
    <property type="match status" value="1"/>
</dbReference>
<evidence type="ECO:0000256" key="4">
    <source>
        <dbReference type="ARBA" id="ARBA00022676"/>
    </source>
</evidence>
<dbReference type="Pfam" id="PF01644">
    <property type="entry name" value="Chitin_synth_1"/>
    <property type="match status" value="2"/>
</dbReference>
<comment type="caution">
    <text evidence="13">The sequence shown here is derived from an EMBL/GenBank/DDBJ whole genome shotgun (WGS) entry which is preliminary data.</text>
</comment>
<dbReference type="GO" id="GO:0030428">
    <property type="term" value="C:cell septum"/>
    <property type="evidence" value="ECO:0007669"/>
    <property type="project" value="TreeGrafter"/>
</dbReference>
<evidence type="ECO:0000256" key="7">
    <source>
        <dbReference type="ARBA" id="ARBA00022989"/>
    </source>
</evidence>
<reference evidence="13" key="1">
    <citation type="journal article" date="2021" name="G3 (Bethesda)">
        <title>Genomic diversity, chromosomal rearrangements, and interspecies hybridization in the ogataea polymorpha species complex.</title>
        <authorList>
            <person name="Hanson S.J."/>
            <person name="Cinneide E.O."/>
            <person name="Salzberg L.I."/>
            <person name="Wolfe K.H."/>
            <person name="McGowan J."/>
            <person name="Fitzpatrick D.A."/>
            <person name="Matlin K."/>
        </authorList>
    </citation>
    <scope>NUCLEOTIDE SEQUENCE</scope>
    <source>
        <strain evidence="13">83-405-1</strain>
    </source>
</reference>
<comment type="function">
    <text evidence="10">Polymerizes chitin, a structural polymer of the cell wall and septum, by transferring the sugar moiety of UDP-GlcNAc to the non-reducing end of the growing chitin polymer.</text>
</comment>
<feature type="compositionally biased region" description="Low complexity" evidence="11">
    <location>
        <begin position="80"/>
        <end position="91"/>
    </location>
</feature>
<evidence type="ECO:0000259" key="12">
    <source>
        <dbReference type="Pfam" id="PF08407"/>
    </source>
</evidence>
<keyword evidence="3 10" id="KW-1003">Cell membrane</keyword>
<dbReference type="EC" id="2.4.1.16" evidence="2 10"/>
<feature type="transmembrane region" description="Helical" evidence="10">
    <location>
        <begin position="695"/>
        <end position="716"/>
    </location>
</feature>
<dbReference type="SUPFAM" id="SSF53448">
    <property type="entry name" value="Nucleotide-diphospho-sugar transferases"/>
    <property type="match status" value="1"/>
</dbReference>
<dbReference type="GO" id="GO:0006031">
    <property type="term" value="P:chitin biosynthetic process"/>
    <property type="evidence" value="ECO:0007669"/>
    <property type="project" value="UniProtKB-UniRule"/>
</dbReference>
<feature type="transmembrane region" description="Helical" evidence="10">
    <location>
        <begin position="586"/>
        <end position="603"/>
    </location>
</feature>
<feature type="transmembrane region" description="Helical" evidence="10">
    <location>
        <begin position="615"/>
        <end position="641"/>
    </location>
</feature>
<dbReference type="InterPro" id="IPR029044">
    <property type="entry name" value="Nucleotide-diphossugar_trans"/>
</dbReference>
<evidence type="ECO:0000256" key="10">
    <source>
        <dbReference type="RuleBase" id="RU366040"/>
    </source>
</evidence>
<evidence type="ECO:0000313" key="13">
    <source>
        <dbReference type="EMBL" id="KAG7725793.1"/>
    </source>
</evidence>
<evidence type="ECO:0000256" key="1">
    <source>
        <dbReference type="ARBA" id="ARBA00004651"/>
    </source>
</evidence>
<feature type="transmembrane region" description="Helical" evidence="10">
    <location>
        <begin position="871"/>
        <end position="888"/>
    </location>
</feature>
<evidence type="ECO:0000256" key="11">
    <source>
        <dbReference type="SAM" id="MobiDB-lite"/>
    </source>
</evidence>
<keyword evidence="9 10" id="KW-0961">Cell wall biogenesis/degradation</keyword>
<dbReference type="InterPro" id="IPR004835">
    <property type="entry name" value="Chitin_synth"/>
</dbReference>
<proteinExistence type="inferred from homology"/>
<feature type="transmembrane region" description="Helical" evidence="10">
    <location>
        <begin position="661"/>
        <end position="683"/>
    </location>
</feature>
<keyword evidence="4 10" id="KW-0328">Glycosyltransferase</keyword>
<dbReference type="Pfam" id="PF08407">
    <property type="entry name" value="Chitin_synth_1N"/>
    <property type="match status" value="1"/>
</dbReference>
<dbReference type="PANTHER" id="PTHR22914:SF9">
    <property type="entry name" value="CHITIN SYNTHASE 1"/>
    <property type="match status" value="1"/>
</dbReference>
<evidence type="ECO:0000256" key="6">
    <source>
        <dbReference type="ARBA" id="ARBA00022692"/>
    </source>
</evidence>
<name>A0AAN6I016_9ASCO</name>
<evidence type="ECO:0000256" key="3">
    <source>
        <dbReference type="ARBA" id="ARBA00022475"/>
    </source>
</evidence>
<feature type="transmembrane region" description="Helical" evidence="10">
    <location>
        <begin position="927"/>
        <end position="949"/>
    </location>
</feature>
<evidence type="ECO:0000256" key="9">
    <source>
        <dbReference type="ARBA" id="ARBA00023316"/>
    </source>
</evidence>
<evidence type="ECO:0000256" key="5">
    <source>
        <dbReference type="ARBA" id="ARBA00022679"/>
    </source>
</evidence>
<feature type="transmembrane region" description="Helical" evidence="10">
    <location>
        <begin position="754"/>
        <end position="780"/>
    </location>
</feature>